<evidence type="ECO:0000313" key="1">
    <source>
        <dbReference type="EMBL" id="KAF4616849.1"/>
    </source>
</evidence>
<sequence>MRQHFVCWGVDSSKECVYKKSRAYMERTIDFSGHPIPKRLELNIATMPFLPQETLEHIIDYLHDDRRTLLTCSLVASKFLPASRYHLFSEVTLVATRLCGFFELLDPPWSSIPSAVSRIVITGSDSTPRYCQKRLAGRKRSGSRAVPYTPKSFSRLREQLWRVSSIRLVDISMSEKDVPATLWCLLYELKGVKSIRADRVSFDCPREFLEYISSLPVLEELSLSRLTMTAQSIKSDDVASFEPLFEGSASSSEVGEHFQEVGKRHVLRLPQLDVRRPSEVPVFPSGQELGLDAPLDPSTTAGIILLRWLLGKRDIPSVEALRTNLDCERPMKNLLALFFRYAGPHIKTLSVKLPVVITRTVDMMESLTSLGLGNLSQIQCFHIDGLLMSHSTMAQGLKAIFHALFASLVTNSASTVCGQGIHYPSPRRQLSIKKIIITLTIAAKGTYSFYGIPDYAVLQSFDWCSLPTVIEQVLEPFPESLKGLKILLRVRSTGITGTQMQMVEKSLKKDSVWKRFGSDEGGDRLKVVFLPILERDENEEGA</sequence>
<name>A0A8H4QT32_9AGAR</name>
<dbReference type="EMBL" id="JAACJL010000031">
    <property type="protein sequence ID" value="KAF4616849.1"/>
    <property type="molecule type" value="Genomic_DNA"/>
</dbReference>
<gene>
    <name evidence="1" type="ORF">D9613_008684</name>
</gene>
<keyword evidence="2" id="KW-1185">Reference proteome</keyword>
<protein>
    <recommendedName>
        <fullName evidence="3">F-box domain-containing protein</fullName>
    </recommendedName>
</protein>
<proteinExistence type="predicted"/>
<dbReference type="AlphaFoldDB" id="A0A8H4QT32"/>
<organism evidence="1 2">
    <name type="scientific">Agrocybe pediades</name>
    <dbReference type="NCBI Taxonomy" id="84607"/>
    <lineage>
        <taxon>Eukaryota</taxon>
        <taxon>Fungi</taxon>
        <taxon>Dikarya</taxon>
        <taxon>Basidiomycota</taxon>
        <taxon>Agaricomycotina</taxon>
        <taxon>Agaricomycetes</taxon>
        <taxon>Agaricomycetidae</taxon>
        <taxon>Agaricales</taxon>
        <taxon>Agaricineae</taxon>
        <taxon>Strophariaceae</taxon>
        <taxon>Agrocybe</taxon>
    </lineage>
</organism>
<reference evidence="1 2" key="1">
    <citation type="submission" date="2019-12" db="EMBL/GenBank/DDBJ databases">
        <authorList>
            <person name="Floudas D."/>
            <person name="Bentzer J."/>
            <person name="Ahren D."/>
            <person name="Johansson T."/>
            <person name="Persson P."/>
            <person name="Tunlid A."/>
        </authorList>
    </citation>
    <scope>NUCLEOTIDE SEQUENCE [LARGE SCALE GENOMIC DNA]</scope>
    <source>
        <strain evidence="1 2">CBS 102.39</strain>
    </source>
</reference>
<accession>A0A8H4QT32</accession>
<evidence type="ECO:0008006" key="3">
    <source>
        <dbReference type="Google" id="ProtNLM"/>
    </source>
</evidence>
<evidence type="ECO:0000313" key="2">
    <source>
        <dbReference type="Proteomes" id="UP000521872"/>
    </source>
</evidence>
<dbReference type="Proteomes" id="UP000521872">
    <property type="component" value="Unassembled WGS sequence"/>
</dbReference>
<comment type="caution">
    <text evidence="1">The sequence shown here is derived from an EMBL/GenBank/DDBJ whole genome shotgun (WGS) entry which is preliminary data.</text>
</comment>